<dbReference type="Proteomes" id="UP000235672">
    <property type="component" value="Unassembled WGS sequence"/>
</dbReference>
<keyword evidence="5" id="KW-1185">Reference proteome</keyword>
<protein>
    <submittedName>
        <fullName evidence="4">Uncharacterized protein</fullName>
    </submittedName>
</protein>
<dbReference type="AlphaFoldDB" id="A0A2J6PM44"/>
<dbReference type="PANTHER" id="PTHR10039:SF5">
    <property type="entry name" value="NACHT DOMAIN-CONTAINING PROTEIN"/>
    <property type="match status" value="1"/>
</dbReference>
<dbReference type="Pfam" id="PF24883">
    <property type="entry name" value="NPHP3_N"/>
    <property type="match status" value="1"/>
</dbReference>
<evidence type="ECO:0000256" key="1">
    <source>
        <dbReference type="ARBA" id="ARBA00022737"/>
    </source>
</evidence>
<reference evidence="4 5" key="1">
    <citation type="submission" date="2016-05" db="EMBL/GenBank/DDBJ databases">
        <title>A degradative enzymes factory behind the ericoid mycorrhizal symbiosis.</title>
        <authorList>
            <consortium name="DOE Joint Genome Institute"/>
            <person name="Martino E."/>
            <person name="Morin E."/>
            <person name="Grelet G."/>
            <person name="Kuo A."/>
            <person name="Kohler A."/>
            <person name="Daghino S."/>
            <person name="Barry K."/>
            <person name="Choi C."/>
            <person name="Cichocki N."/>
            <person name="Clum A."/>
            <person name="Copeland A."/>
            <person name="Hainaut M."/>
            <person name="Haridas S."/>
            <person name="Labutti K."/>
            <person name="Lindquist E."/>
            <person name="Lipzen A."/>
            <person name="Khouja H.-R."/>
            <person name="Murat C."/>
            <person name="Ohm R."/>
            <person name="Olson A."/>
            <person name="Spatafora J."/>
            <person name="Veneault-Fourrey C."/>
            <person name="Henrissat B."/>
            <person name="Grigoriev I."/>
            <person name="Martin F."/>
            <person name="Perotto S."/>
        </authorList>
    </citation>
    <scope>NUCLEOTIDE SEQUENCE [LARGE SCALE GENOMIC DNA]</scope>
    <source>
        <strain evidence="4 5">UAMH 7357</strain>
    </source>
</reference>
<dbReference type="InterPro" id="IPR027417">
    <property type="entry name" value="P-loop_NTPase"/>
</dbReference>
<gene>
    <name evidence="4" type="ORF">NA56DRAFT_734260</name>
</gene>
<dbReference type="Pfam" id="PF25053">
    <property type="entry name" value="DUF7791"/>
    <property type="match status" value="1"/>
</dbReference>
<feature type="domain" description="Nephrocystin 3-like N-terminal" evidence="2">
    <location>
        <begin position="14"/>
        <end position="162"/>
    </location>
</feature>
<evidence type="ECO:0000313" key="5">
    <source>
        <dbReference type="Proteomes" id="UP000235672"/>
    </source>
</evidence>
<feature type="domain" description="DUF7791" evidence="3">
    <location>
        <begin position="271"/>
        <end position="404"/>
    </location>
</feature>
<dbReference type="EMBL" id="KZ613516">
    <property type="protein sequence ID" value="PMD15069.1"/>
    <property type="molecule type" value="Genomic_DNA"/>
</dbReference>
<keyword evidence="1" id="KW-0677">Repeat</keyword>
<name>A0A2J6PM44_9HELO</name>
<dbReference type="InterPro" id="IPR056693">
    <property type="entry name" value="DUF7791"/>
</dbReference>
<sequence>MTGFPKLIKGLSDKAGSGKSMLMKFIYGNPITTRHLERWASPHTLVTAAFYFWNSGSKMQMSKQGLLQTLLFKTLRQQPSLIPKVFPEQWEVFSLFSDDPRDLSWLNLVKGITRLGEENCPTMRFCFFIDGLDELDGDHSDLIELLQELGKTTGVKICVSSRPWTVFEDAFNTMPSLMLQDLTYPDFQLFVEEKFRNNARFIELEQREPEYSSLLMEEIVQKASGIFLWVHLVVRSLLEGLTNGDRISDLQRRLDLLPPGLEDLFQKMLESIDPFYLEHASQLFQIIRVALVPPTLLYFSLADEENPDYVFRAPVRPMIEVEMLFRSKNMRRRLNSRCKGFIEVAPSPESQRSDRNPGDQMCSRKVQYLHRTVKDFLETPEAIDRIIAAADPCFNPYRSLCTSFCQLGSREDGTSVSPPYGSRKP</sequence>
<evidence type="ECO:0000259" key="3">
    <source>
        <dbReference type="Pfam" id="PF25053"/>
    </source>
</evidence>
<accession>A0A2J6PM44</accession>
<dbReference type="PANTHER" id="PTHR10039">
    <property type="entry name" value="AMELOGENIN"/>
    <property type="match status" value="1"/>
</dbReference>
<evidence type="ECO:0000313" key="4">
    <source>
        <dbReference type="EMBL" id="PMD15069.1"/>
    </source>
</evidence>
<dbReference type="OrthoDB" id="443402at2759"/>
<dbReference type="Gene3D" id="3.40.50.300">
    <property type="entry name" value="P-loop containing nucleotide triphosphate hydrolases"/>
    <property type="match status" value="1"/>
</dbReference>
<organism evidence="4 5">
    <name type="scientific">Hyaloscypha hepaticicola</name>
    <dbReference type="NCBI Taxonomy" id="2082293"/>
    <lineage>
        <taxon>Eukaryota</taxon>
        <taxon>Fungi</taxon>
        <taxon>Dikarya</taxon>
        <taxon>Ascomycota</taxon>
        <taxon>Pezizomycotina</taxon>
        <taxon>Leotiomycetes</taxon>
        <taxon>Helotiales</taxon>
        <taxon>Hyaloscyphaceae</taxon>
        <taxon>Hyaloscypha</taxon>
    </lineage>
</organism>
<dbReference type="InterPro" id="IPR056884">
    <property type="entry name" value="NPHP3-like_N"/>
</dbReference>
<dbReference type="STRING" id="1745343.A0A2J6PM44"/>
<proteinExistence type="predicted"/>
<evidence type="ECO:0000259" key="2">
    <source>
        <dbReference type="Pfam" id="PF24883"/>
    </source>
</evidence>
<dbReference type="SUPFAM" id="SSF52540">
    <property type="entry name" value="P-loop containing nucleoside triphosphate hydrolases"/>
    <property type="match status" value="1"/>
</dbReference>